<dbReference type="RefSeq" id="WP_203800491.1">
    <property type="nucleotide sequence ID" value="NZ_BAAAQE010000034.1"/>
</dbReference>
<protein>
    <submittedName>
        <fullName evidence="3">PPOX class F420-dependent enzyme</fullName>
    </submittedName>
</protein>
<proteinExistence type="predicted"/>
<evidence type="ECO:0000313" key="3">
    <source>
        <dbReference type="EMBL" id="GID57555.1"/>
    </source>
</evidence>
<dbReference type="PANTHER" id="PTHR35176">
    <property type="entry name" value="HEME OXYGENASE HI_0854-RELATED"/>
    <property type="match status" value="1"/>
</dbReference>
<organism evidence="3 4">
    <name type="scientific">Actinoplanes couchii</name>
    <dbReference type="NCBI Taxonomy" id="403638"/>
    <lineage>
        <taxon>Bacteria</taxon>
        <taxon>Bacillati</taxon>
        <taxon>Actinomycetota</taxon>
        <taxon>Actinomycetes</taxon>
        <taxon>Micromonosporales</taxon>
        <taxon>Micromonosporaceae</taxon>
        <taxon>Actinoplanes</taxon>
    </lineage>
</organism>
<dbReference type="InterPro" id="IPR019920">
    <property type="entry name" value="F420-binding_dom_put"/>
</dbReference>
<accession>A0ABQ3XGL7</accession>
<comment type="caution">
    <text evidence="3">The sequence shown here is derived from an EMBL/GenBank/DDBJ whole genome shotgun (WGS) entry which is preliminary data.</text>
</comment>
<feature type="domain" description="Pyridoxamine 5'-phosphate oxidase N-terminal" evidence="2">
    <location>
        <begin position="7"/>
        <end position="130"/>
    </location>
</feature>
<gene>
    <name evidence="3" type="ORF">Aco03nite_059590</name>
</gene>
<dbReference type="InterPro" id="IPR011576">
    <property type="entry name" value="Pyridox_Oxase_N"/>
</dbReference>
<evidence type="ECO:0000259" key="2">
    <source>
        <dbReference type="Pfam" id="PF01243"/>
    </source>
</evidence>
<keyword evidence="1" id="KW-0560">Oxidoreductase</keyword>
<dbReference type="PANTHER" id="PTHR35176:SF6">
    <property type="entry name" value="HEME OXYGENASE HI_0854-RELATED"/>
    <property type="match status" value="1"/>
</dbReference>
<dbReference type="Proteomes" id="UP000612282">
    <property type="component" value="Unassembled WGS sequence"/>
</dbReference>
<dbReference type="NCBIfam" id="TIGR03618">
    <property type="entry name" value="Rv1155_F420"/>
    <property type="match status" value="1"/>
</dbReference>
<evidence type="ECO:0000256" key="1">
    <source>
        <dbReference type="ARBA" id="ARBA00023002"/>
    </source>
</evidence>
<dbReference type="SUPFAM" id="SSF50475">
    <property type="entry name" value="FMN-binding split barrel"/>
    <property type="match status" value="1"/>
</dbReference>
<dbReference type="Pfam" id="PF01243">
    <property type="entry name" value="PNPOx_N"/>
    <property type="match status" value="1"/>
</dbReference>
<evidence type="ECO:0000313" key="4">
    <source>
        <dbReference type="Proteomes" id="UP000612282"/>
    </source>
</evidence>
<dbReference type="InterPro" id="IPR052019">
    <property type="entry name" value="F420H2_bilvrd_red/Heme_oxyg"/>
</dbReference>
<dbReference type="EMBL" id="BOMG01000073">
    <property type="protein sequence ID" value="GID57555.1"/>
    <property type="molecule type" value="Genomic_DNA"/>
</dbReference>
<reference evidence="3 4" key="1">
    <citation type="submission" date="2021-01" db="EMBL/GenBank/DDBJ databases">
        <title>Whole genome shotgun sequence of Actinoplanes couchii NBRC 106145.</title>
        <authorList>
            <person name="Komaki H."/>
            <person name="Tamura T."/>
        </authorList>
    </citation>
    <scope>NUCLEOTIDE SEQUENCE [LARGE SCALE GENOMIC DNA]</scope>
    <source>
        <strain evidence="3 4">NBRC 106145</strain>
    </source>
</reference>
<dbReference type="InterPro" id="IPR012349">
    <property type="entry name" value="Split_barrel_FMN-bd"/>
</dbReference>
<keyword evidence="4" id="KW-1185">Reference proteome</keyword>
<dbReference type="Gene3D" id="2.30.110.10">
    <property type="entry name" value="Electron Transport, Fmn-binding Protein, Chain A"/>
    <property type="match status" value="1"/>
</dbReference>
<sequence length="132" mass="15030">MTGVAIPEDFKDLLERPLFADLATVREDGTPQVNPMWYAWDGEFIKFTHTNFRRKFKNITANPAVAISIIDPENPYRYLEVRGVVEHIEPDPTGAFFVELATRYNAPFGTEVPKDAPDRVVLKVRPTTVSKH</sequence>
<name>A0ABQ3XGL7_9ACTN</name>